<dbReference type="eggNOG" id="COG3210">
    <property type="taxonomic scope" value="Bacteria"/>
</dbReference>
<proteinExistence type="predicted"/>
<evidence type="ECO:0000313" key="4">
    <source>
        <dbReference type="Proteomes" id="UP000003571"/>
    </source>
</evidence>
<dbReference type="Proteomes" id="UP000003571">
    <property type="component" value="Unassembled WGS sequence"/>
</dbReference>
<dbReference type="STRING" id="907348.TresaDRAFT_2111"/>
<protein>
    <recommendedName>
        <fullName evidence="2">FlgD/Vpr Ig-like domain-containing protein</fullName>
    </recommendedName>
</protein>
<dbReference type="InterPro" id="IPR025965">
    <property type="entry name" value="FlgD/Vpr_Ig-like"/>
</dbReference>
<feature type="region of interest" description="Disordered" evidence="1">
    <location>
        <begin position="1481"/>
        <end position="1505"/>
    </location>
</feature>
<dbReference type="eggNOG" id="COG2911">
    <property type="taxonomic scope" value="Bacteria"/>
</dbReference>
<accession>H7EJ12</accession>
<keyword evidence="4" id="KW-1185">Reference proteome</keyword>
<dbReference type="EMBL" id="AGRW01000039">
    <property type="protein sequence ID" value="EIC02469.1"/>
    <property type="molecule type" value="Genomic_DNA"/>
</dbReference>
<reference evidence="3 4" key="1">
    <citation type="submission" date="2011-09" db="EMBL/GenBank/DDBJ databases">
        <title>The draft genome of Treponema saccharophilum DSM 2985.</title>
        <authorList>
            <consortium name="US DOE Joint Genome Institute (JGI-PGF)"/>
            <person name="Lucas S."/>
            <person name="Copeland A."/>
            <person name="Lapidus A."/>
            <person name="Glavina del Rio T."/>
            <person name="Dalin E."/>
            <person name="Tice H."/>
            <person name="Bruce D."/>
            <person name="Goodwin L."/>
            <person name="Pitluck S."/>
            <person name="Peters L."/>
            <person name="Kyrpides N."/>
            <person name="Mavromatis K."/>
            <person name="Ivanova N."/>
            <person name="Markowitz V."/>
            <person name="Cheng J.-F."/>
            <person name="Hugenholtz P."/>
            <person name="Woyke T."/>
            <person name="Wu D."/>
            <person name="Gronow S."/>
            <person name="Wellnitz S."/>
            <person name="Brambilla E."/>
            <person name="Klenk H.-P."/>
            <person name="Eisen J.A."/>
        </authorList>
    </citation>
    <scope>NUCLEOTIDE SEQUENCE [LARGE SCALE GENOMIC DNA]</scope>
    <source>
        <strain evidence="3 4">DSM 2985</strain>
    </source>
</reference>
<evidence type="ECO:0000256" key="1">
    <source>
        <dbReference type="SAM" id="MobiDB-lite"/>
    </source>
</evidence>
<gene>
    <name evidence="3" type="ORF">TresaDRAFT_2111</name>
</gene>
<feature type="region of interest" description="Disordered" evidence="1">
    <location>
        <begin position="1850"/>
        <end position="1870"/>
    </location>
</feature>
<organism evidence="3 4">
    <name type="scientific">Treponema saccharophilum DSM 2985</name>
    <dbReference type="NCBI Taxonomy" id="907348"/>
    <lineage>
        <taxon>Bacteria</taxon>
        <taxon>Pseudomonadati</taxon>
        <taxon>Spirochaetota</taxon>
        <taxon>Spirochaetia</taxon>
        <taxon>Spirochaetales</taxon>
        <taxon>Treponemataceae</taxon>
        <taxon>Treponema</taxon>
    </lineage>
</organism>
<comment type="caution">
    <text evidence="3">The sequence shown here is derived from an EMBL/GenBank/DDBJ whole genome shotgun (WGS) entry which is preliminary data.</text>
</comment>
<dbReference type="RefSeq" id="WP_004266624.1">
    <property type="nucleotide sequence ID" value="NZ_AGRW01000039.1"/>
</dbReference>
<feature type="compositionally biased region" description="Polar residues" evidence="1">
    <location>
        <begin position="1485"/>
        <end position="1494"/>
    </location>
</feature>
<feature type="compositionally biased region" description="Basic and acidic residues" evidence="1">
    <location>
        <begin position="1495"/>
        <end position="1505"/>
    </location>
</feature>
<feature type="domain" description="FlgD/Vpr Ig-like" evidence="2">
    <location>
        <begin position="2359"/>
        <end position="2429"/>
    </location>
</feature>
<evidence type="ECO:0000313" key="3">
    <source>
        <dbReference type="EMBL" id="EIC02469.1"/>
    </source>
</evidence>
<dbReference type="Gene3D" id="2.60.40.4070">
    <property type="match status" value="1"/>
</dbReference>
<dbReference type="OrthoDB" id="368286at2"/>
<dbReference type="Pfam" id="PF13860">
    <property type="entry name" value="FlgD_ig"/>
    <property type="match status" value="1"/>
</dbReference>
<dbReference type="PATRIC" id="fig|907348.3.peg.824"/>
<evidence type="ECO:0000259" key="2">
    <source>
        <dbReference type="Pfam" id="PF13860"/>
    </source>
</evidence>
<name>H7EJ12_9SPIR</name>
<sequence length="2443" mass="252616">MAGILHAATFYWVGGDSGAWRNSASWTDENGNTVSSFPKRYDTAIFSSIDSVTITDAITASDVGDIQAENTDLTFKENVYFRGTTVAAKSLTMEKEAQFLGSLESITTTGEQVYAGNCVTNRDVVLTGTKVSFEGPINSWSADSRKIEIVGDASLGGAVGGTQKLSSFKVSGALTLAGDVSITADSVSFGSTVDSDSDTTARSLAITGNAEFSGAVGGTNLLSSLSVTGTTTTSTDVSFNAGSGTLTFTGAFSGSATINSPAVFSAGNTFTNLTVGSGTQTFDITITFAGGTTQTVSGTLSCNGTSAHYVTLTSGGTWTYSGAASAGNFDYTYIEKSAASTALSITPSTKHLSEKTADSTTNWFAFKYYWIGAASTSWSEPTNWAIDEDGTIPLESDENAPSSTDGTSEITILKGGSKTAIPYMLTFSADASIKSLTVNENATVDFADNDFTCSDDFKNAGTVRIGDSISLSFGTVIPASGSTVEYYGDFSASFAPLSGVDGYDNLIIDGTEITASAIDITVRNSLVIRNGGKLVCKSLAVAEETSLSDNSKITSTGNFSSDGDLTIADGGEISCAYLNAKSGAAISGTAVAKLSGTYGQEYGDAFVFDSGTVTLSTGDGSGTVQPVKFGGDVSGAGELHIKGAVGPVAGGAALSFSTSSSASSAAEVDFEQGFASGVDVALECSATIKSSNTFASLSVGDGSQNFPIEVQFEAGKTQTIGTISSRGASSTNTVQLKSTTDGSEWNACFSSIPSDSDFSYTIVRDSHSVDSSGSDNDLNLIPSAATVLDWQPSNLTCACWFTYTYYWTGAEDSNWKNAKNWSCSPADGAAAAPGYPAFTGGTSEITVLKGSSTTASPYILTLTDNVNIKSFTVNENATVDFATYDFTATSTDPALAPLTNNGLVRIGGNVTVTAASVENGDDSAVEYYGSSLTQLGWGSSYRNLEFSDGASCASSAAMTVSGTLKIYNGDGNEISLTGANVFSNPVEIGSSVDSLVQAGNVTLNAASGLEIASGANCTSLDVKCGAVLKGAVTTEGAQEYEGDASFSGNVIAASVDVGGDCVFGAGGTDIMISTGGTQRYGGKTTLSSKTTVNAGSAAVSFVGDVDGAYPLEIGNGTDSTSSVFSGNVGSASPLESLVAYGDAEFARTASTTGCQTYNGSLSFSASSGCSAVAGGEIFIRGDVVAAGSAAIGSSKAVVADGSADRTWSGTLSFCPSGSGAFIDVSGGGSLSVTGSVSFGGGLYVYAGDVALSSASVAGDFAVFGNSYSADDPRYSGADTRFSFFGIGSLEYQPSSFSASLSFASSASLSVGGNMYVNGADISGVSVSVPDNSSSHPVFNSGDSATQNQWGIPYAVFLNSAVSGVAVSGGWISASAGAQGCSDGGGNSNVAFTTPYIERAYSVYDDVLCIEFSEDIENSHGEIRALVESSPSSLSGGGIWYDGGAIAFSGAFSDSDCATPLPSGDVRRIFLKTTGEKWNTDADGLHSQSLSASENSTDRSGTHRETKIDISMVEGVVYGANGHVMGTNYGAHLEGGSSAPSFTATEDCASPVLVAVSTGQENHVGASDGQKMYDAHNFIEFRYSEPVDIGTMLHSSSWVNVPATVLSSSVSSSFGGAISENASGGISISGFADIAEGSVVAGVKSYSGGGWSGTVDSALPHSLYRSFATSSSGAEENHTHRFRICVAGIVDEANPVVVGGTEFFNYLGYIESAETPSGSVTPRSNAYVVDSSPNKNEIDPSGSANHPLPSITVNGSSSLDSSLYGSWDVSHPTFAPYSTTVSGGSASWDAGDSSERKYELIGSVNSSTNPYLENIEIHLFDDTHDYSGASAYKWLSRTGWVTGSDRSSVEFKAPDETGGSRAFTPSGKGGIRRSSLHGAESAFTYAVFGTGAQKEFGSGIKQVVKSSLFSYVDTEDFSNNIAAETSDDGLYISIPLNPSDTELPRRTTFVVTYTPGTMSSPNSFITDLAGNRLVQTDGGGTKTLCSVDVTPPDFSLSLAPIGTDKLCVFFTKPLAYNSVRFSLLPESVRRDCLAGIARNFEIADSGTGATEDDSPFTSAEIALDTEGCTAIVLTFAERMTALSDVERLWIRVNDVVSDVIDWSGGASAFIQDESGNGIVAGSCHAISDFAVNAVNVLYAHTEKSDDDDGWRDRGIYGVTADSTTDYTAHDFSADAGNYGTVLAHRDVTMQVQLVGGKSDGVFFAPENGESPCLVPDVAREIKSEWVCDKLNKLSGADWRVWLPFPLDSVASSYNSSPLPSPSCTAAGDSAGLLWNFVFPDSDYSFSSGDACQFVFKIQKGGSDVTIDHDGDPTTDEIPLCALWMPEDRISAGEFTFLDLWSFSLKDIKKQRGGVTILNNAINASNGENTVIEVDVPEEGNLNVYVLTLDGNVVRRLSKGRAQPGTRFFQWDGKNSSGKEVARGMYFVRVTGCGIDETRKVLVVK</sequence>